<dbReference type="Pfam" id="PF25753">
    <property type="entry name" value="SF0329"/>
    <property type="match status" value="1"/>
</dbReference>
<dbReference type="Proteomes" id="UP000677305">
    <property type="component" value="Chromosome"/>
</dbReference>
<dbReference type="EMBL" id="CP058561">
    <property type="protein sequence ID" value="QUH28560.1"/>
    <property type="molecule type" value="Genomic_DNA"/>
</dbReference>
<proteinExistence type="predicted"/>
<reference evidence="1 2" key="1">
    <citation type="submission" date="2020-07" db="EMBL/GenBank/DDBJ databases">
        <title>Vallitalea guaymasensis genome.</title>
        <authorList>
            <person name="Postec A."/>
        </authorList>
    </citation>
    <scope>NUCLEOTIDE SEQUENCE [LARGE SCALE GENOMIC DNA]</scope>
    <source>
        <strain evidence="1 2">Ra1766G1</strain>
    </source>
</reference>
<evidence type="ECO:0000313" key="1">
    <source>
        <dbReference type="EMBL" id="QUH28560.1"/>
    </source>
</evidence>
<sequence length="87" mass="10163">MKNRITLFSTWYHKGGSQQRGRASIVLDGIEIYEAIQSENEVFKALALINRRFGKRKLKDIKIEELKYESNKILFQARCEAEGIKIM</sequence>
<dbReference type="AlphaFoldDB" id="A0A8J8M9F4"/>
<gene>
    <name evidence="1" type="ORF">HYG85_06350</name>
</gene>
<name>A0A8J8M9F4_9FIRM</name>
<keyword evidence="2" id="KW-1185">Reference proteome</keyword>
<dbReference type="KEGG" id="vgu:HYG85_06350"/>
<dbReference type="RefSeq" id="WP_212692787.1">
    <property type="nucleotide sequence ID" value="NZ_CP058561.1"/>
</dbReference>
<dbReference type="InterPro" id="IPR057955">
    <property type="entry name" value="SF0329-like"/>
</dbReference>
<organism evidence="1 2">
    <name type="scientific">Vallitalea guaymasensis</name>
    <dbReference type="NCBI Taxonomy" id="1185412"/>
    <lineage>
        <taxon>Bacteria</taxon>
        <taxon>Bacillati</taxon>
        <taxon>Bacillota</taxon>
        <taxon>Clostridia</taxon>
        <taxon>Lachnospirales</taxon>
        <taxon>Vallitaleaceae</taxon>
        <taxon>Vallitalea</taxon>
    </lineage>
</organism>
<protein>
    <submittedName>
        <fullName evidence="1">Uncharacterized protein</fullName>
    </submittedName>
</protein>
<accession>A0A8J8M9F4</accession>
<evidence type="ECO:0000313" key="2">
    <source>
        <dbReference type="Proteomes" id="UP000677305"/>
    </source>
</evidence>